<protein>
    <submittedName>
        <fullName evidence="1">Fis family transcriptional regulator</fullName>
    </submittedName>
</protein>
<name>A0ACB5RD58_9CLOT</name>
<dbReference type="Proteomes" id="UP001058074">
    <property type="component" value="Unassembled WGS sequence"/>
</dbReference>
<evidence type="ECO:0000313" key="2">
    <source>
        <dbReference type="Proteomes" id="UP001058074"/>
    </source>
</evidence>
<proteinExistence type="predicted"/>
<organism evidence="1 2">
    <name type="scientific">Inconstantimicrobium mannanitabidum</name>
    <dbReference type="NCBI Taxonomy" id="1604901"/>
    <lineage>
        <taxon>Bacteria</taxon>
        <taxon>Bacillati</taxon>
        <taxon>Bacillota</taxon>
        <taxon>Clostridia</taxon>
        <taxon>Eubacteriales</taxon>
        <taxon>Clostridiaceae</taxon>
        <taxon>Inconstantimicrobium</taxon>
    </lineage>
</organism>
<sequence length="186" mass="21251">MNIQRGVIVALSNVETAQKVKIMLCDEGYDVLSICNTGGELIRKAIQYAPELVVTSYKMPDMTVLDIYDALADQCSFLVVVNELYRSYIKEEMDVYCINSPISKPVLINAVDLIFQSKRKILKLREQVEKLENKMEERKLIDKAKGILMLNKGLSEMEAFRYIQKISMDSGHKMSEIAEKILLSDF</sequence>
<dbReference type="EMBL" id="BROD01000001">
    <property type="protein sequence ID" value="GKX67090.1"/>
    <property type="molecule type" value="Genomic_DNA"/>
</dbReference>
<comment type="caution">
    <text evidence="1">The sequence shown here is derived from an EMBL/GenBank/DDBJ whole genome shotgun (WGS) entry which is preliminary data.</text>
</comment>
<accession>A0ACB5RD58</accession>
<evidence type="ECO:0000313" key="1">
    <source>
        <dbReference type="EMBL" id="GKX67090.1"/>
    </source>
</evidence>
<gene>
    <name evidence="1" type="ORF">rsdtw13_23480</name>
</gene>
<reference evidence="1" key="1">
    <citation type="journal article" date="2025" name="Int. J. Syst. Evol. Microbiol.">
        <title>Inconstantimicrobium mannanitabidum sp. nov., a novel member of the family Clostridiaceae isolated from anoxic soil under the treatment of reductive soil disinfestation.</title>
        <authorList>
            <person name="Ueki A."/>
            <person name="Tonouchi A."/>
            <person name="Honma S."/>
            <person name="Kaku N."/>
            <person name="Ueki K."/>
        </authorList>
    </citation>
    <scope>NUCLEOTIDE SEQUENCE</scope>
    <source>
        <strain evidence="1">TW13</strain>
    </source>
</reference>
<keyword evidence="2" id="KW-1185">Reference proteome</keyword>